<dbReference type="GO" id="GO:0005886">
    <property type="term" value="C:plasma membrane"/>
    <property type="evidence" value="ECO:0007669"/>
    <property type="project" value="UniProtKB-SubCell"/>
</dbReference>
<dbReference type="PANTHER" id="PTHR43134">
    <property type="entry name" value="SIGNAL RECOGNITION PARTICLE RECEPTOR SUBUNIT ALPHA"/>
    <property type="match status" value="1"/>
</dbReference>
<evidence type="ECO:0000256" key="9">
    <source>
        <dbReference type="ARBA" id="ARBA00023134"/>
    </source>
</evidence>
<dbReference type="OrthoDB" id="9778554at2"/>
<keyword evidence="17" id="KW-1185">Reference proteome</keyword>
<sequence>MLTRKYQARDIQTALDLVKKDLGPDAIIFSINKVNDSNFLETTEVVAGKDYPSEKIDETSSLIKLKEDLEFIKSIFIQFLSNCEENIKTNKDLFNIYSRFVAYGIDETWISKFIKKIEYKKEALISTILSHLKDSIRVIDLCSQKHSRIWAFIGPTGVGKTTTIAKLATRFALEGRKLAVAAAGSFRIGTIEQLKGYTDIIGMCFECISKPELLKRFIENHKNKDFILIDTPGGNPNDPIYLNQLKEILMVHPSIEKHLVLSATTKDKDLSRIYNQFTIFPIKSYVFTKIDETQEYSGIFNQLIRTHIPVSWIGIGQRIPHDIEMASKAKIASLILDNILVRRNGSMQNAECKLKNAK</sequence>
<dbReference type="Pfam" id="PF00448">
    <property type="entry name" value="SRP54"/>
    <property type="match status" value="1"/>
</dbReference>
<keyword evidence="16" id="KW-0969">Cilium</keyword>
<dbReference type="SMART" id="SM00382">
    <property type="entry name" value="AAA"/>
    <property type="match status" value="1"/>
</dbReference>
<dbReference type="GO" id="GO:0015031">
    <property type="term" value="P:protein transport"/>
    <property type="evidence" value="ECO:0007669"/>
    <property type="project" value="UniProtKB-KW"/>
</dbReference>
<dbReference type="SUPFAM" id="SSF52540">
    <property type="entry name" value="P-loop containing nucleoside triphosphate hydrolases"/>
    <property type="match status" value="1"/>
</dbReference>
<evidence type="ECO:0000313" key="17">
    <source>
        <dbReference type="Proteomes" id="UP000070560"/>
    </source>
</evidence>
<evidence type="ECO:0000256" key="11">
    <source>
        <dbReference type="ARBA" id="ARBA00023225"/>
    </source>
</evidence>
<dbReference type="CDD" id="cd17873">
    <property type="entry name" value="FlhF"/>
    <property type="match status" value="1"/>
</dbReference>
<comment type="function">
    <text evidence="12">Necessary for flagellar biosynthesis. May be involved in translocation of the flagellum.</text>
</comment>
<dbReference type="RefSeq" id="WP_066061117.1">
    <property type="nucleotide sequence ID" value="NZ_CP013015.1"/>
</dbReference>
<dbReference type="SMART" id="SM00962">
    <property type="entry name" value="SRP54"/>
    <property type="match status" value="1"/>
</dbReference>
<keyword evidence="4" id="KW-0813">Transport</keyword>
<gene>
    <name evidence="16" type="ORF">HS1_000747</name>
</gene>
<evidence type="ECO:0000256" key="2">
    <source>
        <dbReference type="ARBA" id="ARBA00008531"/>
    </source>
</evidence>
<reference evidence="16 17" key="1">
    <citation type="submission" date="2015-10" db="EMBL/GenBank/DDBJ databases">
        <title>Candidatus Desulfofervidus auxilii, a hydrogenotrophic sulfate-reducing bacterium involved in the thermophilic anaerobic oxidation of methane.</title>
        <authorList>
            <person name="Krukenberg V."/>
            <person name="Richter M."/>
            <person name="Wegener G."/>
        </authorList>
    </citation>
    <scope>NUCLEOTIDE SEQUENCE [LARGE SCALE GENOMIC DNA]</scope>
    <source>
        <strain evidence="16 17">HS1</strain>
    </source>
</reference>
<name>A0A7U4QJK4_DESA2</name>
<keyword evidence="16" id="KW-0966">Cell projection</keyword>
<dbReference type="GO" id="GO:0005047">
    <property type="term" value="F:signal recognition particle binding"/>
    <property type="evidence" value="ECO:0007669"/>
    <property type="project" value="TreeGrafter"/>
</dbReference>
<evidence type="ECO:0000256" key="3">
    <source>
        <dbReference type="ARBA" id="ARBA00014919"/>
    </source>
</evidence>
<keyword evidence="10" id="KW-0472">Membrane</keyword>
<dbReference type="KEGG" id="daw:HS1_000747"/>
<keyword evidence="5" id="KW-1003">Cell membrane</keyword>
<dbReference type="EMBL" id="CP013015">
    <property type="protein sequence ID" value="AMM40552.1"/>
    <property type="molecule type" value="Genomic_DNA"/>
</dbReference>
<keyword evidence="16" id="KW-0282">Flagellum</keyword>
<dbReference type="FunFam" id="3.40.50.300:FF:000695">
    <property type="entry name" value="Flagellar biosynthesis regulator FlhF"/>
    <property type="match status" value="1"/>
</dbReference>
<evidence type="ECO:0000256" key="13">
    <source>
        <dbReference type="ARBA" id="ARBA00030866"/>
    </source>
</evidence>
<evidence type="ECO:0000259" key="14">
    <source>
        <dbReference type="SMART" id="SM00382"/>
    </source>
</evidence>
<dbReference type="GO" id="GO:0006614">
    <property type="term" value="P:SRP-dependent cotranslational protein targeting to membrane"/>
    <property type="evidence" value="ECO:0007669"/>
    <property type="project" value="InterPro"/>
</dbReference>
<dbReference type="GO" id="GO:0005525">
    <property type="term" value="F:GTP binding"/>
    <property type="evidence" value="ECO:0007669"/>
    <property type="project" value="UniProtKB-KW"/>
</dbReference>
<evidence type="ECO:0000256" key="6">
    <source>
        <dbReference type="ARBA" id="ARBA00022741"/>
    </source>
</evidence>
<dbReference type="InterPro" id="IPR047040">
    <property type="entry name" value="FlhF__GTPase_dom"/>
</dbReference>
<dbReference type="InterPro" id="IPR000897">
    <property type="entry name" value="SRP54_GTPase_dom"/>
</dbReference>
<evidence type="ECO:0000256" key="4">
    <source>
        <dbReference type="ARBA" id="ARBA00022448"/>
    </source>
</evidence>
<keyword evidence="6" id="KW-0547">Nucleotide-binding</keyword>
<dbReference type="GO" id="GO:0044781">
    <property type="term" value="P:bacterial-type flagellum organization"/>
    <property type="evidence" value="ECO:0007669"/>
    <property type="project" value="UniProtKB-KW"/>
</dbReference>
<dbReference type="Gene3D" id="3.40.50.300">
    <property type="entry name" value="P-loop containing nucleotide triphosphate hydrolases"/>
    <property type="match status" value="1"/>
</dbReference>
<evidence type="ECO:0000256" key="5">
    <source>
        <dbReference type="ARBA" id="ARBA00022475"/>
    </source>
</evidence>
<feature type="domain" description="SRP54-type proteins GTP-binding" evidence="15">
    <location>
        <begin position="147"/>
        <end position="337"/>
    </location>
</feature>
<protein>
    <recommendedName>
        <fullName evidence="3">Flagellar biosynthesis protein FlhF</fullName>
    </recommendedName>
    <alternativeName>
        <fullName evidence="13">Flagella-associated GTP-binding protein</fullName>
    </alternativeName>
</protein>
<dbReference type="AlphaFoldDB" id="A0A7U4QJK4"/>
<accession>A0A7U4QJK4</accession>
<dbReference type="InterPro" id="IPR003593">
    <property type="entry name" value="AAA+_ATPase"/>
</dbReference>
<organism evidence="16 17">
    <name type="scientific">Desulfofervidus auxilii</name>
    <dbReference type="NCBI Taxonomy" id="1621989"/>
    <lineage>
        <taxon>Bacteria</taxon>
        <taxon>Pseudomonadati</taxon>
        <taxon>Thermodesulfobacteriota</taxon>
        <taxon>Candidatus Desulfofervidia</taxon>
        <taxon>Candidatus Desulfofervidales</taxon>
        <taxon>Candidatus Desulfofervidaceae</taxon>
        <taxon>Candidatus Desulfofervidus</taxon>
    </lineage>
</organism>
<evidence type="ECO:0000256" key="8">
    <source>
        <dbReference type="ARBA" id="ARBA00022927"/>
    </source>
</evidence>
<feature type="domain" description="AAA+ ATPase" evidence="14">
    <location>
        <begin position="146"/>
        <end position="346"/>
    </location>
</feature>
<dbReference type="Proteomes" id="UP000070560">
    <property type="component" value="Chromosome"/>
</dbReference>
<keyword evidence="8" id="KW-0653">Protein transport</keyword>
<evidence type="ECO:0000256" key="10">
    <source>
        <dbReference type="ARBA" id="ARBA00023136"/>
    </source>
</evidence>
<proteinExistence type="inferred from homology"/>
<comment type="similarity">
    <text evidence="2">Belongs to the GTP-binding SRP family.</text>
</comment>
<comment type="subcellular location">
    <subcellularLocation>
        <location evidence="1">Cell membrane</location>
        <topology evidence="1">Peripheral membrane protein</topology>
        <orientation evidence="1">Cytoplasmic side</orientation>
    </subcellularLocation>
</comment>
<evidence type="ECO:0000256" key="7">
    <source>
        <dbReference type="ARBA" id="ARBA00022795"/>
    </source>
</evidence>
<keyword evidence="11" id="KW-1006">Bacterial flagellum protein export</keyword>
<keyword evidence="9" id="KW-0342">GTP-binding</keyword>
<evidence type="ECO:0000313" key="16">
    <source>
        <dbReference type="EMBL" id="AMM40552.1"/>
    </source>
</evidence>
<dbReference type="InterPro" id="IPR027417">
    <property type="entry name" value="P-loop_NTPase"/>
</dbReference>
<evidence type="ECO:0000256" key="1">
    <source>
        <dbReference type="ARBA" id="ARBA00004413"/>
    </source>
</evidence>
<keyword evidence="7" id="KW-1005">Bacterial flagellum biogenesis</keyword>
<evidence type="ECO:0000256" key="12">
    <source>
        <dbReference type="ARBA" id="ARBA00025337"/>
    </source>
</evidence>
<evidence type="ECO:0000259" key="15">
    <source>
        <dbReference type="SMART" id="SM00962"/>
    </source>
</evidence>
<dbReference type="Gene3D" id="1.20.120.1380">
    <property type="entry name" value="Flagellar FlhF biosynthesis protein, N domain"/>
    <property type="match status" value="1"/>
</dbReference>
<dbReference type="GO" id="GO:0003924">
    <property type="term" value="F:GTPase activity"/>
    <property type="evidence" value="ECO:0007669"/>
    <property type="project" value="InterPro"/>
</dbReference>
<dbReference type="PANTHER" id="PTHR43134:SF3">
    <property type="entry name" value="FLAGELLAR BIOSYNTHESIS PROTEIN FLHF"/>
    <property type="match status" value="1"/>
</dbReference>